<dbReference type="Gene3D" id="3.30.565.10">
    <property type="entry name" value="Histidine kinase-like ATPase, C-terminal domain"/>
    <property type="match status" value="1"/>
</dbReference>
<keyword evidence="10" id="KW-0812">Transmembrane</keyword>
<dbReference type="PANTHER" id="PTHR24421">
    <property type="entry name" value="NITRATE/NITRITE SENSOR PROTEIN NARX-RELATED"/>
    <property type="match status" value="1"/>
</dbReference>
<reference evidence="12 13" key="1">
    <citation type="submission" date="2019-10" db="EMBL/GenBank/DDBJ databases">
        <title>Streptomyces tenebrisbrunneis sp.nov., an endogenous actinomycete isolated from of Lycium ruthenicum.</title>
        <authorList>
            <person name="Ma L."/>
        </authorList>
    </citation>
    <scope>NUCLEOTIDE SEQUENCE [LARGE SCALE GENOMIC DNA]</scope>
    <source>
        <strain evidence="12 13">TRM 66187</strain>
    </source>
</reference>
<evidence type="ECO:0000256" key="7">
    <source>
        <dbReference type="ARBA" id="ARBA00022840"/>
    </source>
</evidence>
<gene>
    <name evidence="12" type="ORF">GCU69_15150</name>
</gene>
<dbReference type="EC" id="2.7.13.3" evidence="2"/>
<feature type="region of interest" description="Disordered" evidence="9">
    <location>
        <begin position="386"/>
        <end position="416"/>
    </location>
</feature>
<feature type="transmembrane region" description="Helical" evidence="10">
    <location>
        <begin position="141"/>
        <end position="162"/>
    </location>
</feature>
<evidence type="ECO:0000256" key="8">
    <source>
        <dbReference type="ARBA" id="ARBA00023012"/>
    </source>
</evidence>
<keyword evidence="4" id="KW-0808">Transferase</keyword>
<keyword evidence="13" id="KW-1185">Reference proteome</keyword>
<dbReference type="CDD" id="cd16917">
    <property type="entry name" value="HATPase_UhpB-NarQ-NarX-like"/>
    <property type="match status" value="1"/>
</dbReference>
<sequence length="633" mass="66465">MAERGREALGGIRAGRPGRHGLERAEWRRLFERAGWRRVLGRAGRPGRSLFDRAEWPPGRVAGEVVLAVVLALLAVGSEMLGGEAGPRTAAVVPAAMLLSPLRRALPTTVLVVAGALSGAVDGFTPLLMMTGWSAGRRIPGVWRTVGAFSLAFGLSTVTAVVRSPHEGAVPLLAISLVFFLATVVMPGLAGRYWWQRRELLHTLREHNEQLLREHAMVAGQARLRERQRIAQDMHDSLGHQLSLIAVHTGALEVDRELTGQQREAVGVLREASVAAMRELREVVGILRDGTEAPEQTEDARPAARGVQGVERLVEASRGAGTDVRLERAGEPRPLAPAADHAAYRIAQEGLTNAHKHAPGAPITVALRYEPDSLVVEVANGSPAPVPAPVGGPGQAAGGAAGQAGPPRAVGAAVSGGQGLTGLRERARLIGGMVHAGPSDGGGFRLAGVLPYAAENGSRRPQQEQGPPEPPARGAVRSGPVTAGAPGTRPGEVDWSPPRHPVESGARPGQGSGSGGIAAGCAIAALIVLAVGAVVVWGVVRLVMMLDESMIDPKTYESVRVGQSEAEVREKLPAGESLLTDGLADGAPPRPEGTECLMLMSSESSADWNAEPAYRFCFRDGKLVEKRSYESRS</sequence>
<evidence type="ECO:0000256" key="4">
    <source>
        <dbReference type="ARBA" id="ARBA00022679"/>
    </source>
</evidence>
<dbReference type="Pfam" id="PF07730">
    <property type="entry name" value="HisKA_3"/>
    <property type="match status" value="1"/>
</dbReference>
<feature type="transmembrane region" description="Helical" evidence="10">
    <location>
        <begin position="105"/>
        <end position="129"/>
    </location>
</feature>
<evidence type="ECO:0000313" key="12">
    <source>
        <dbReference type="EMBL" id="KAF4408304.1"/>
    </source>
</evidence>
<evidence type="ECO:0000256" key="9">
    <source>
        <dbReference type="SAM" id="MobiDB-lite"/>
    </source>
</evidence>
<keyword evidence="7" id="KW-0067">ATP-binding</keyword>
<protein>
    <recommendedName>
        <fullName evidence="2">histidine kinase</fullName>
        <ecNumber evidence="2">2.7.13.3</ecNumber>
    </recommendedName>
</protein>
<dbReference type="GO" id="GO:0016301">
    <property type="term" value="F:kinase activity"/>
    <property type="evidence" value="ECO:0007669"/>
    <property type="project" value="UniProtKB-KW"/>
</dbReference>
<evidence type="ECO:0000313" key="13">
    <source>
        <dbReference type="Proteomes" id="UP000621266"/>
    </source>
</evidence>
<keyword evidence="8" id="KW-0902">Two-component regulatory system</keyword>
<keyword evidence="3" id="KW-0597">Phosphoprotein</keyword>
<feature type="compositionally biased region" description="Gly residues" evidence="9">
    <location>
        <begin position="391"/>
        <end position="402"/>
    </location>
</feature>
<dbReference type="RefSeq" id="WP_156206327.1">
    <property type="nucleotide sequence ID" value="NZ_WHPN01000281.1"/>
</dbReference>
<keyword evidence="10" id="KW-1133">Transmembrane helix</keyword>
<organism evidence="12 13">
    <name type="scientific">Streptomyces lycii</name>
    <dbReference type="NCBI Taxonomy" id="2654337"/>
    <lineage>
        <taxon>Bacteria</taxon>
        <taxon>Bacillati</taxon>
        <taxon>Actinomycetota</taxon>
        <taxon>Actinomycetes</taxon>
        <taxon>Kitasatosporales</taxon>
        <taxon>Streptomycetaceae</taxon>
        <taxon>Streptomyces</taxon>
    </lineage>
</organism>
<dbReference type="InterPro" id="IPR050482">
    <property type="entry name" value="Sensor_HK_TwoCompSys"/>
</dbReference>
<evidence type="ECO:0000259" key="11">
    <source>
        <dbReference type="Pfam" id="PF07730"/>
    </source>
</evidence>
<feature type="transmembrane region" description="Helical" evidence="10">
    <location>
        <begin position="517"/>
        <end position="540"/>
    </location>
</feature>
<proteinExistence type="predicted"/>
<evidence type="ECO:0000256" key="10">
    <source>
        <dbReference type="SAM" id="Phobius"/>
    </source>
</evidence>
<feature type="transmembrane region" description="Helical" evidence="10">
    <location>
        <begin position="168"/>
        <end position="195"/>
    </location>
</feature>
<dbReference type="EMBL" id="WHPN01000281">
    <property type="protein sequence ID" value="KAF4408304.1"/>
    <property type="molecule type" value="Genomic_DNA"/>
</dbReference>
<feature type="domain" description="Signal transduction histidine kinase subgroup 3 dimerisation and phosphoacceptor" evidence="11">
    <location>
        <begin position="226"/>
        <end position="290"/>
    </location>
</feature>
<evidence type="ECO:0000256" key="1">
    <source>
        <dbReference type="ARBA" id="ARBA00000085"/>
    </source>
</evidence>
<comment type="caution">
    <text evidence="12">The sequence shown here is derived from an EMBL/GenBank/DDBJ whole genome shotgun (WGS) entry which is preliminary data.</text>
</comment>
<feature type="compositionally biased region" description="Low complexity" evidence="9">
    <location>
        <begin position="403"/>
        <end position="413"/>
    </location>
</feature>
<evidence type="ECO:0000256" key="6">
    <source>
        <dbReference type="ARBA" id="ARBA00022777"/>
    </source>
</evidence>
<feature type="region of interest" description="Disordered" evidence="9">
    <location>
        <begin position="456"/>
        <end position="514"/>
    </location>
</feature>
<comment type="catalytic activity">
    <reaction evidence="1">
        <text>ATP + protein L-histidine = ADP + protein N-phospho-L-histidine.</text>
        <dbReference type="EC" id="2.7.13.3"/>
    </reaction>
</comment>
<dbReference type="InterPro" id="IPR011712">
    <property type="entry name" value="Sig_transdc_His_kin_sub3_dim/P"/>
</dbReference>
<evidence type="ECO:0000256" key="3">
    <source>
        <dbReference type="ARBA" id="ARBA00022553"/>
    </source>
</evidence>
<name>A0ABQ7FKZ8_9ACTN</name>
<dbReference type="PANTHER" id="PTHR24421:SF10">
    <property type="entry name" value="NITRATE_NITRITE SENSOR PROTEIN NARQ"/>
    <property type="match status" value="1"/>
</dbReference>
<dbReference type="SUPFAM" id="SSF55874">
    <property type="entry name" value="ATPase domain of HSP90 chaperone/DNA topoisomerase II/histidine kinase"/>
    <property type="match status" value="1"/>
</dbReference>
<keyword evidence="6 12" id="KW-0418">Kinase</keyword>
<keyword evidence="5" id="KW-0547">Nucleotide-binding</keyword>
<accession>A0ABQ7FKZ8</accession>
<dbReference type="Gene3D" id="1.20.5.1930">
    <property type="match status" value="1"/>
</dbReference>
<dbReference type="InterPro" id="IPR036890">
    <property type="entry name" value="HATPase_C_sf"/>
</dbReference>
<evidence type="ECO:0000256" key="2">
    <source>
        <dbReference type="ARBA" id="ARBA00012438"/>
    </source>
</evidence>
<keyword evidence="10" id="KW-0472">Membrane</keyword>
<dbReference type="Proteomes" id="UP000621266">
    <property type="component" value="Unassembled WGS sequence"/>
</dbReference>
<evidence type="ECO:0000256" key="5">
    <source>
        <dbReference type="ARBA" id="ARBA00022741"/>
    </source>
</evidence>